<evidence type="ECO:0000256" key="2">
    <source>
        <dbReference type="RuleBase" id="RU003749"/>
    </source>
</evidence>
<dbReference type="NCBIfam" id="TIGR00377">
    <property type="entry name" value="ant_ant_sig"/>
    <property type="match status" value="1"/>
</dbReference>
<keyword evidence="5" id="KW-1185">Reference proteome</keyword>
<dbReference type="SUPFAM" id="SSF52091">
    <property type="entry name" value="SpoIIaa-like"/>
    <property type="match status" value="1"/>
</dbReference>
<evidence type="ECO:0000259" key="3">
    <source>
        <dbReference type="PROSITE" id="PS50801"/>
    </source>
</evidence>
<organism evidence="4 5">
    <name type="scientific">Amycolatopsis carbonis</name>
    <dbReference type="NCBI Taxonomy" id="715471"/>
    <lineage>
        <taxon>Bacteria</taxon>
        <taxon>Bacillati</taxon>
        <taxon>Actinomycetota</taxon>
        <taxon>Actinomycetes</taxon>
        <taxon>Pseudonocardiales</taxon>
        <taxon>Pseudonocardiaceae</taxon>
        <taxon>Amycolatopsis</taxon>
    </lineage>
</organism>
<dbReference type="InterPro" id="IPR036513">
    <property type="entry name" value="STAS_dom_sf"/>
</dbReference>
<proteinExistence type="inferred from homology"/>
<dbReference type="Pfam" id="PF01740">
    <property type="entry name" value="STAS"/>
    <property type="match status" value="1"/>
</dbReference>
<dbReference type="PROSITE" id="PS50801">
    <property type="entry name" value="STAS"/>
    <property type="match status" value="1"/>
</dbReference>
<dbReference type="InterPro" id="IPR003658">
    <property type="entry name" value="Anti-sigma_ant"/>
</dbReference>
<evidence type="ECO:0000313" key="4">
    <source>
        <dbReference type="EMBL" id="WIX75838.1"/>
    </source>
</evidence>
<protein>
    <recommendedName>
        <fullName evidence="2">Anti-sigma factor antagonist</fullName>
    </recommendedName>
</protein>
<feature type="domain" description="STAS" evidence="3">
    <location>
        <begin position="16"/>
        <end position="125"/>
    </location>
</feature>
<evidence type="ECO:0000313" key="5">
    <source>
        <dbReference type="Proteomes" id="UP001236014"/>
    </source>
</evidence>
<dbReference type="InterPro" id="IPR002645">
    <property type="entry name" value="STAS_dom"/>
</dbReference>
<dbReference type="AlphaFoldDB" id="A0A9Y2ICG5"/>
<dbReference type="RefSeq" id="WP_285966601.1">
    <property type="nucleotide sequence ID" value="NZ_CP127294.1"/>
</dbReference>
<comment type="similarity">
    <text evidence="1 2">Belongs to the anti-sigma-factor antagonist family.</text>
</comment>
<sequence length="128" mass="13318">MTDDLRAAGARRLPTLDISTTTAAGTTVVTAAGEIDTAVSDALRARLVAALEGRPGVLVVDLSEVPFCDSSGLSVLIDVRGRATEAGIPFRIVTQQRGLLRPIELLHLDSVLEIHPSLESATGTVSSS</sequence>
<dbReference type="PANTHER" id="PTHR33495:SF2">
    <property type="entry name" value="ANTI-SIGMA FACTOR ANTAGONIST TM_1081-RELATED"/>
    <property type="match status" value="1"/>
</dbReference>
<dbReference type="CDD" id="cd07043">
    <property type="entry name" value="STAS_anti-anti-sigma_factors"/>
    <property type="match status" value="1"/>
</dbReference>
<dbReference type="Gene3D" id="3.30.750.24">
    <property type="entry name" value="STAS domain"/>
    <property type="match status" value="1"/>
</dbReference>
<dbReference type="GO" id="GO:0043856">
    <property type="term" value="F:anti-sigma factor antagonist activity"/>
    <property type="evidence" value="ECO:0007669"/>
    <property type="project" value="InterPro"/>
</dbReference>
<dbReference type="PANTHER" id="PTHR33495">
    <property type="entry name" value="ANTI-SIGMA FACTOR ANTAGONIST TM_1081-RELATED-RELATED"/>
    <property type="match status" value="1"/>
</dbReference>
<dbReference type="Proteomes" id="UP001236014">
    <property type="component" value="Chromosome"/>
</dbReference>
<reference evidence="4 5" key="1">
    <citation type="submission" date="2023-06" db="EMBL/GenBank/DDBJ databases">
        <authorList>
            <person name="Oyuntsetseg B."/>
            <person name="Kim S.B."/>
        </authorList>
    </citation>
    <scope>NUCLEOTIDE SEQUENCE [LARGE SCALE GENOMIC DNA]</scope>
    <source>
        <strain evidence="4 5">2-15</strain>
    </source>
</reference>
<gene>
    <name evidence="4" type="ORF">QRX50_30700</name>
</gene>
<name>A0A9Y2ICG5_9PSEU</name>
<accession>A0A9Y2ICG5</accession>
<dbReference type="KEGG" id="acab:QRX50_30700"/>
<evidence type="ECO:0000256" key="1">
    <source>
        <dbReference type="ARBA" id="ARBA00009013"/>
    </source>
</evidence>
<dbReference type="EMBL" id="CP127294">
    <property type="protein sequence ID" value="WIX75838.1"/>
    <property type="molecule type" value="Genomic_DNA"/>
</dbReference>